<keyword evidence="3" id="KW-1185">Reference proteome</keyword>
<sequence>MQMPVAAFAALLGRARQRARTIPATARALDLRRRLAMALASVRSGGATVKVKVIAVAGRAAVLTKLAAALVKRGSRRRAGKAKPPSAATHWTGPAAAERQSGKRLLLGETAGLATRLCLVALFIAAGAAALFLNTDAGDEVVEQLHRAAATGGIFGDDIPSPDAAGGKGGAARPQAASSVAPILLSPPEPDTAQTFVRLAMTDPKRLCKAVDPTKGLMQWHESPALKGQWECDATGNLDGTRVVEKDVEDGADVPDQNAVYVPKLPTEPQLFVIARGAEKDTIGSLRIKLIADGESKAKRGATRLSMLTGKLFDVLQWQPPDGMLTDLAQLYPFDRTQLGTRLKFSREDSPGWQYNLIIIFPDSRKYRQESAFREAEQAPPAVPVPAPNLDTDPQAGAPAEGTPLPPQTQP</sequence>
<feature type="region of interest" description="Disordered" evidence="1">
    <location>
        <begin position="370"/>
        <end position="411"/>
    </location>
</feature>
<dbReference type="InterPro" id="IPR046071">
    <property type="entry name" value="DUF6030"/>
</dbReference>
<accession>A0A939FZX9</accession>
<dbReference type="EMBL" id="JAFMPP010000009">
    <property type="protein sequence ID" value="MBO0663295.1"/>
    <property type="molecule type" value="Genomic_DNA"/>
</dbReference>
<dbReference type="Pfam" id="PF19495">
    <property type="entry name" value="DUF6030"/>
    <property type="match status" value="1"/>
</dbReference>
<protein>
    <submittedName>
        <fullName evidence="2">Uncharacterized protein</fullName>
    </submittedName>
</protein>
<comment type="caution">
    <text evidence="2">The sequence shown here is derived from an EMBL/GenBank/DDBJ whole genome shotgun (WGS) entry which is preliminary data.</text>
</comment>
<reference evidence="2" key="1">
    <citation type="submission" date="2021-03" db="EMBL/GenBank/DDBJ databases">
        <title>Whole genome sequence of Jiella sp. CQZ9-1.</title>
        <authorList>
            <person name="Tuo L."/>
        </authorList>
    </citation>
    <scope>NUCLEOTIDE SEQUENCE</scope>
    <source>
        <strain evidence="2">CQZ9-1</strain>
    </source>
</reference>
<evidence type="ECO:0000313" key="3">
    <source>
        <dbReference type="Proteomes" id="UP000664122"/>
    </source>
</evidence>
<organism evidence="2 3">
    <name type="scientific">Jiella flava</name>
    <dbReference type="NCBI Taxonomy" id="2816857"/>
    <lineage>
        <taxon>Bacteria</taxon>
        <taxon>Pseudomonadati</taxon>
        <taxon>Pseudomonadota</taxon>
        <taxon>Alphaproteobacteria</taxon>
        <taxon>Hyphomicrobiales</taxon>
        <taxon>Aurantimonadaceae</taxon>
        <taxon>Jiella</taxon>
    </lineage>
</organism>
<proteinExistence type="predicted"/>
<dbReference type="RefSeq" id="WP_207258078.1">
    <property type="nucleotide sequence ID" value="NZ_JAFMPP010000009.1"/>
</dbReference>
<dbReference type="AlphaFoldDB" id="A0A939FZX9"/>
<gene>
    <name evidence="2" type="ORF">J1C48_11960</name>
</gene>
<evidence type="ECO:0000313" key="2">
    <source>
        <dbReference type="EMBL" id="MBO0663295.1"/>
    </source>
</evidence>
<feature type="region of interest" description="Disordered" evidence="1">
    <location>
        <begin position="74"/>
        <end position="96"/>
    </location>
</feature>
<name>A0A939FZX9_9HYPH</name>
<evidence type="ECO:0000256" key="1">
    <source>
        <dbReference type="SAM" id="MobiDB-lite"/>
    </source>
</evidence>
<dbReference type="Proteomes" id="UP000664122">
    <property type="component" value="Unassembled WGS sequence"/>
</dbReference>